<organism evidence="1 2">
    <name type="scientific">Corynebacterium aurimucosum</name>
    <dbReference type="NCBI Taxonomy" id="169292"/>
    <lineage>
        <taxon>Bacteria</taxon>
        <taxon>Bacillati</taxon>
        <taxon>Actinomycetota</taxon>
        <taxon>Actinomycetes</taxon>
        <taxon>Mycobacteriales</taxon>
        <taxon>Corynebacteriaceae</taxon>
        <taxon>Corynebacterium</taxon>
    </lineage>
</organism>
<sequence>MPPNHKFEIPFDQAAREFYEIEGRYRALLLVTRLPEGMRKRILDAANYARHLAILTEKEAKKK</sequence>
<dbReference type="AlphaFoldDB" id="A0A6I3KBL8"/>
<accession>A0A6I3KBL8</accession>
<gene>
    <name evidence="1" type="ORF">FME68_04445</name>
</gene>
<proteinExistence type="predicted"/>
<protein>
    <submittedName>
        <fullName evidence="1">Uncharacterized protein</fullName>
    </submittedName>
</protein>
<dbReference type="Proteomes" id="UP000432568">
    <property type="component" value="Unassembled WGS sequence"/>
</dbReference>
<comment type="caution">
    <text evidence="1">The sequence shown here is derived from an EMBL/GenBank/DDBJ whole genome shotgun (WGS) entry which is preliminary data.</text>
</comment>
<reference evidence="1 2" key="1">
    <citation type="submission" date="2019-07" db="EMBL/GenBank/DDBJ databases">
        <title>Draft genome of C. aurimucosum strain 332.</title>
        <authorList>
            <person name="Pacheco L.G.C."/>
            <person name="Aguiar E.R.G.R."/>
            <person name="Barberis C.M."/>
            <person name="Almuzara M.N."/>
            <person name="Traglia G.M."/>
            <person name="Santos C.S."/>
            <person name="Vay C.A."/>
            <person name="Rocha D.J.P.G."/>
        </authorList>
    </citation>
    <scope>NUCLEOTIDE SEQUENCE [LARGE SCALE GENOMIC DNA]</scope>
    <source>
        <strain evidence="1 2">332</strain>
    </source>
</reference>
<name>A0A6I3KBL8_9CORY</name>
<dbReference type="EMBL" id="VIOG01000004">
    <property type="protein sequence ID" value="MTD91142.1"/>
    <property type="molecule type" value="Genomic_DNA"/>
</dbReference>
<evidence type="ECO:0000313" key="1">
    <source>
        <dbReference type="EMBL" id="MTD91142.1"/>
    </source>
</evidence>
<evidence type="ECO:0000313" key="2">
    <source>
        <dbReference type="Proteomes" id="UP000432568"/>
    </source>
</evidence>